<reference evidence="1 2" key="4">
    <citation type="journal article" date="2011" name="BMC Genomics">
        <title>RNA-Seq improves annotation of protein-coding genes in the cucumber genome.</title>
        <authorList>
            <person name="Li Z."/>
            <person name="Zhang Z."/>
            <person name="Yan P."/>
            <person name="Huang S."/>
            <person name="Fei Z."/>
            <person name="Lin K."/>
        </authorList>
    </citation>
    <scope>NUCLEOTIDE SEQUENCE [LARGE SCALE GENOMIC DNA]</scope>
    <source>
        <strain evidence="2">cv. 9930</strain>
    </source>
</reference>
<proteinExistence type="predicted"/>
<dbReference type="EMBL" id="CM002922">
    <property type="protein sequence ID" value="KGN65699.1"/>
    <property type="molecule type" value="Genomic_DNA"/>
</dbReference>
<dbReference type="Proteomes" id="UP000029981">
    <property type="component" value="Chromosome 1"/>
</dbReference>
<protein>
    <submittedName>
        <fullName evidence="1">Uncharacterized protein</fullName>
    </submittedName>
</protein>
<dbReference type="AlphaFoldDB" id="A0A0A0LXC7"/>
<dbReference type="Gramene" id="KGN65699">
    <property type="protein sequence ID" value="KGN65699"/>
    <property type="gene ID" value="Csa_1G502870"/>
</dbReference>
<name>A0A0A0LXC7_CUCSA</name>
<accession>A0A0A0LXC7</accession>
<organism evidence="1 2">
    <name type="scientific">Cucumis sativus</name>
    <name type="common">Cucumber</name>
    <dbReference type="NCBI Taxonomy" id="3659"/>
    <lineage>
        <taxon>Eukaryota</taxon>
        <taxon>Viridiplantae</taxon>
        <taxon>Streptophyta</taxon>
        <taxon>Embryophyta</taxon>
        <taxon>Tracheophyta</taxon>
        <taxon>Spermatophyta</taxon>
        <taxon>Magnoliopsida</taxon>
        <taxon>eudicotyledons</taxon>
        <taxon>Gunneridae</taxon>
        <taxon>Pentapetalae</taxon>
        <taxon>rosids</taxon>
        <taxon>fabids</taxon>
        <taxon>Cucurbitales</taxon>
        <taxon>Cucurbitaceae</taxon>
        <taxon>Benincaseae</taxon>
        <taxon>Cucumis</taxon>
    </lineage>
</organism>
<sequence length="55" mass="6539">MERKGQFSYWEKMVDNGVEQRKERQKLSWTSLFNVADKGRDPSLDLRNCISKEGF</sequence>
<keyword evidence="2" id="KW-1185">Reference proteome</keyword>
<reference evidence="1 2" key="1">
    <citation type="journal article" date="2009" name="Nat. Genet.">
        <title>The genome of the cucumber, Cucumis sativus L.</title>
        <authorList>
            <person name="Huang S."/>
            <person name="Li R."/>
            <person name="Zhang Z."/>
            <person name="Li L."/>
            <person name="Gu X."/>
            <person name="Fan W."/>
            <person name="Lucas W.J."/>
            <person name="Wang X."/>
            <person name="Xie B."/>
            <person name="Ni P."/>
            <person name="Ren Y."/>
            <person name="Zhu H."/>
            <person name="Li J."/>
            <person name="Lin K."/>
            <person name="Jin W."/>
            <person name="Fei Z."/>
            <person name="Li G."/>
            <person name="Staub J."/>
            <person name="Kilian A."/>
            <person name="van der Vossen E.A."/>
            <person name="Wu Y."/>
            <person name="Guo J."/>
            <person name="He J."/>
            <person name="Jia Z."/>
            <person name="Ren Y."/>
            <person name="Tian G."/>
            <person name="Lu Y."/>
            <person name="Ruan J."/>
            <person name="Qian W."/>
            <person name="Wang M."/>
            <person name="Huang Q."/>
            <person name="Li B."/>
            <person name="Xuan Z."/>
            <person name="Cao J."/>
            <person name="Asan"/>
            <person name="Wu Z."/>
            <person name="Zhang J."/>
            <person name="Cai Q."/>
            <person name="Bai Y."/>
            <person name="Zhao B."/>
            <person name="Han Y."/>
            <person name="Li Y."/>
            <person name="Li X."/>
            <person name="Wang S."/>
            <person name="Shi Q."/>
            <person name="Liu S."/>
            <person name="Cho W.K."/>
            <person name="Kim J.Y."/>
            <person name="Xu Y."/>
            <person name="Heller-Uszynska K."/>
            <person name="Miao H."/>
            <person name="Cheng Z."/>
            <person name="Zhang S."/>
            <person name="Wu J."/>
            <person name="Yang Y."/>
            <person name="Kang H."/>
            <person name="Li M."/>
            <person name="Liang H."/>
            <person name="Ren X."/>
            <person name="Shi Z."/>
            <person name="Wen M."/>
            <person name="Jian M."/>
            <person name="Yang H."/>
            <person name="Zhang G."/>
            <person name="Yang Z."/>
            <person name="Chen R."/>
            <person name="Liu S."/>
            <person name="Li J."/>
            <person name="Ma L."/>
            <person name="Liu H."/>
            <person name="Zhou Y."/>
            <person name="Zhao J."/>
            <person name="Fang X."/>
            <person name="Li G."/>
            <person name="Fang L."/>
            <person name="Li Y."/>
            <person name="Liu D."/>
            <person name="Zheng H."/>
            <person name="Zhang Y."/>
            <person name="Qin N."/>
            <person name="Li Z."/>
            <person name="Yang G."/>
            <person name="Yang S."/>
            <person name="Bolund L."/>
            <person name="Kristiansen K."/>
            <person name="Zheng H."/>
            <person name="Li S."/>
            <person name="Zhang X."/>
            <person name="Yang H."/>
            <person name="Wang J."/>
            <person name="Sun R."/>
            <person name="Zhang B."/>
            <person name="Jiang S."/>
            <person name="Wang J."/>
            <person name="Du Y."/>
            <person name="Li S."/>
        </authorList>
    </citation>
    <scope>NUCLEOTIDE SEQUENCE [LARGE SCALE GENOMIC DNA]</scope>
    <source>
        <strain evidence="2">cv. 9930</strain>
    </source>
</reference>
<gene>
    <name evidence="1" type="ORF">Csa_1G502870</name>
</gene>
<reference evidence="1 2" key="2">
    <citation type="journal article" date="2009" name="PLoS ONE">
        <title>An integrated genetic and cytogenetic map of the cucumber genome.</title>
        <authorList>
            <person name="Ren Y."/>
            <person name="Zhang Z."/>
            <person name="Liu J."/>
            <person name="Staub J.E."/>
            <person name="Han Y."/>
            <person name="Cheng Z."/>
            <person name="Li X."/>
            <person name="Lu J."/>
            <person name="Miao H."/>
            <person name="Kang H."/>
            <person name="Xie B."/>
            <person name="Gu X."/>
            <person name="Wang X."/>
            <person name="Du Y."/>
            <person name="Jin W."/>
            <person name="Huang S."/>
        </authorList>
    </citation>
    <scope>NUCLEOTIDE SEQUENCE [LARGE SCALE GENOMIC DNA]</scope>
    <source>
        <strain evidence="2">cv. 9930</strain>
    </source>
</reference>
<evidence type="ECO:0000313" key="1">
    <source>
        <dbReference type="EMBL" id="KGN65699.1"/>
    </source>
</evidence>
<reference evidence="1 2" key="3">
    <citation type="journal article" date="2010" name="BMC Genomics">
        <title>Transcriptome sequencing and comparative analysis of cucumber flowers with different sex types.</title>
        <authorList>
            <person name="Guo S."/>
            <person name="Zheng Y."/>
            <person name="Joung J.G."/>
            <person name="Liu S."/>
            <person name="Zhang Z."/>
            <person name="Crasta O.R."/>
            <person name="Sobral B.W."/>
            <person name="Xu Y."/>
            <person name="Huang S."/>
            <person name="Fei Z."/>
        </authorList>
    </citation>
    <scope>NUCLEOTIDE SEQUENCE [LARGE SCALE GENOMIC DNA]</scope>
    <source>
        <strain evidence="2">cv. 9930</strain>
    </source>
</reference>
<evidence type="ECO:0000313" key="2">
    <source>
        <dbReference type="Proteomes" id="UP000029981"/>
    </source>
</evidence>